<gene>
    <name evidence="2" type="ORF">GCM10011274_10730</name>
</gene>
<evidence type="ECO:0000313" key="2">
    <source>
        <dbReference type="EMBL" id="GGZ54633.1"/>
    </source>
</evidence>
<dbReference type="Gene3D" id="3.40.630.30">
    <property type="match status" value="1"/>
</dbReference>
<dbReference type="Pfam" id="PF00583">
    <property type="entry name" value="Acetyltransf_1"/>
    <property type="match status" value="1"/>
</dbReference>
<dbReference type="CDD" id="cd04301">
    <property type="entry name" value="NAT_SF"/>
    <property type="match status" value="1"/>
</dbReference>
<comment type="caution">
    <text evidence="2">The sequence shown here is derived from an EMBL/GenBank/DDBJ whole genome shotgun (WGS) entry which is preliminary data.</text>
</comment>
<dbReference type="AlphaFoldDB" id="A0A8H9I848"/>
<dbReference type="PANTHER" id="PTHR43072">
    <property type="entry name" value="N-ACETYLTRANSFERASE"/>
    <property type="match status" value="1"/>
</dbReference>
<dbReference type="Proteomes" id="UP000622604">
    <property type="component" value="Unassembled WGS sequence"/>
</dbReference>
<dbReference type="GO" id="GO:0016747">
    <property type="term" value="F:acyltransferase activity, transferring groups other than amino-acyl groups"/>
    <property type="evidence" value="ECO:0007669"/>
    <property type="project" value="InterPro"/>
</dbReference>
<dbReference type="InterPro" id="IPR000182">
    <property type="entry name" value="GNAT_dom"/>
</dbReference>
<dbReference type="EMBL" id="BMZC01000003">
    <property type="protein sequence ID" value="GGZ54633.1"/>
    <property type="molecule type" value="Genomic_DNA"/>
</dbReference>
<protein>
    <submittedName>
        <fullName evidence="2">N-acetyltransferase</fullName>
    </submittedName>
</protein>
<sequence>MEIYRADKTKVEAASIVFDLYRQFYGQPTNLNASTEFLSERFEKMDSRFFIALSSDGEPLGFIQLYPSFSSVAMKKVWYLNDLFVVQSARGKGVASAMVDHVKTYAKENDSFSLKLATAVDNVPAKALYWRHETSNSLSVHLNFSSTSRVFIKCSITTGLRPDTYSDI</sequence>
<reference evidence="2" key="2">
    <citation type="submission" date="2020-09" db="EMBL/GenBank/DDBJ databases">
        <authorList>
            <person name="Sun Q."/>
            <person name="Kim S."/>
        </authorList>
    </citation>
    <scope>NUCLEOTIDE SEQUENCE</scope>
    <source>
        <strain evidence="2">KCTC 32337</strain>
    </source>
</reference>
<accession>A0A8H9I848</accession>
<evidence type="ECO:0000313" key="3">
    <source>
        <dbReference type="Proteomes" id="UP000622604"/>
    </source>
</evidence>
<dbReference type="RefSeq" id="WP_191865517.1">
    <property type="nucleotide sequence ID" value="NZ_BMZC01000003.1"/>
</dbReference>
<organism evidence="2 3">
    <name type="scientific">Paraglaciecola chathamensis</name>
    <dbReference type="NCBI Taxonomy" id="368405"/>
    <lineage>
        <taxon>Bacteria</taxon>
        <taxon>Pseudomonadati</taxon>
        <taxon>Pseudomonadota</taxon>
        <taxon>Gammaproteobacteria</taxon>
        <taxon>Alteromonadales</taxon>
        <taxon>Alteromonadaceae</taxon>
        <taxon>Paraglaciecola</taxon>
    </lineage>
</organism>
<feature type="domain" description="N-acetyltransferase" evidence="1">
    <location>
        <begin position="1"/>
        <end position="168"/>
    </location>
</feature>
<dbReference type="PANTHER" id="PTHR43072:SF60">
    <property type="entry name" value="L-2,4-DIAMINOBUTYRIC ACID ACETYLTRANSFERASE"/>
    <property type="match status" value="1"/>
</dbReference>
<reference evidence="2" key="1">
    <citation type="journal article" date="2014" name="Int. J. Syst. Evol. Microbiol.">
        <title>Complete genome sequence of Corynebacterium casei LMG S-19264T (=DSM 44701T), isolated from a smear-ripened cheese.</title>
        <authorList>
            <consortium name="US DOE Joint Genome Institute (JGI-PGF)"/>
            <person name="Walter F."/>
            <person name="Albersmeier A."/>
            <person name="Kalinowski J."/>
            <person name="Ruckert C."/>
        </authorList>
    </citation>
    <scope>NUCLEOTIDE SEQUENCE</scope>
    <source>
        <strain evidence="2">KCTC 32337</strain>
    </source>
</reference>
<proteinExistence type="predicted"/>
<dbReference type="SUPFAM" id="SSF55729">
    <property type="entry name" value="Acyl-CoA N-acyltransferases (Nat)"/>
    <property type="match status" value="1"/>
</dbReference>
<name>A0A8H9I848_9ALTE</name>
<dbReference type="PROSITE" id="PS51186">
    <property type="entry name" value="GNAT"/>
    <property type="match status" value="1"/>
</dbReference>
<evidence type="ECO:0000259" key="1">
    <source>
        <dbReference type="PROSITE" id="PS51186"/>
    </source>
</evidence>
<dbReference type="InterPro" id="IPR016181">
    <property type="entry name" value="Acyl_CoA_acyltransferase"/>
</dbReference>